<organism evidence="2 3">
    <name type="scientific">Alkalibacillus salilacus</name>
    <dbReference type="NCBI Taxonomy" id="284582"/>
    <lineage>
        <taxon>Bacteria</taxon>
        <taxon>Bacillati</taxon>
        <taxon>Bacillota</taxon>
        <taxon>Bacilli</taxon>
        <taxon>Bacillales</taxon>
        <taxon>Bacillaceae</taxon>
        <taxon>Alkalibacillus</taxon>
    </lineage>
</organism>
<proteinExistence type="predicted"/>
<accession>A0ABT9VFV0</accession>
<name>A0ABT9VFV0_9BACI</name>
<gene>
    <name evidence="2" type="ORF">J2S77_001726</name>
</gene>
<dbReference type="Gene3D" id="1.10.260.40">
    <property type="entry name" value="lambda repressor-like DNA-binding domains"/>
    <property type="match status" value="1"/>
</dbReference>
<keyword evidence="3" id="KW-1185">Reference proteome</keyword>
<dbReference type="RefSeq" id="WP_306976460.1">
    <property type="nucleotide sequence ID" value="NZ_JAUSTQ010000006.1"/>
</dbReference>
<evidence type="ECO:0000313" key="3">
    <source>
        <dbReference type="Proteomes" id="UP001224359"/>
    </source>
</evidence>
<dbReference type="PROSITE" id="PS50943">
    <property type="entry name" value="HTH_CROC1"/>
    <property type="match status" value="1"/>
</dbReference>
<evidence type="ECO:0000313" key="2">
    <source>
        <dbReference type="EMBL" id="MDQ0159740.1"/>
    </source>
</evidence>
<dbReference type="InterPro" id="IPR001387">
    <property type="entry name" value="Cro/C1-type_HTH"/>
</dbReference>
<dbReference type="SUPFAM" id="SSF47413">
    <property type="entry name" value="lambda repressor-like DNA-binding domains"/>
    <property type="match status" value="1"/>
</dbReference>
<dbReference type="CDD" id="cd00093">
    <property type="entry name" value="HTH_XRE"/>
    <property type="match status" value="1"/>
</dbReference>
<dbReference type="InterPro" id="IPR010982">
    <property type="entry name" value="Lambda_DNA-bd_dom_sf"/>
</dbReference>
<sequence length="186" mass="21151">MCNEEHRLLESNIYIIKYGVDNDDVNKYLKTLYRYLWTDDNVFVSTLGHAPGKGLSLGELKRMESSLSRSKKSMPTLSQYLNELMYEKEMTQSSIAKRSGLTYNYVNNLVNGVSKGTKYKLIAIAIAMRLSLEETAKLLDTCGYKLNDSLKDKIIIVSFNEDVWDVSKVEDALNRVHNAGMSLFKA</sequence>
<protein>
    <submittedName>
        <fullName evidence="2">Transcriptional regulator with XRE-family HTH domain</fullName>
    </submittedName>
</protein>
<reference evidence="2 3" key="1">
    <citation type="submission" date="2023-07" db="EMBL/GenBank/DDBJ databases">
        <title>Genomic Encyclopedia of Type Strains, Phase IV (KMG-IV): sequencing the most valuable type-strain genomes for metagenomic binning, comparative biology and taxonomic classification.</title>
        <authorList>
            <person name="Goeker M."/>
        </authorList>
    </citation>
    <scope>NUCLEOTIDE SEQUENCE [LARGE SCALE GENOMIC DNA]</scope>
    <source>
        <strain evidence="2 3">DSM 16460</strain>
    </source>
</reference>
<comment type="caution">
    <text evidence="2">The sequence shown here is derived from an EMBL/GenBank/DDBJ whole genome shotgun (WGS) entry which is preliminary data.</text>
</comment>
<dbReference type="SMART" id="SM00530">
    <property type="entry name" value="HTH_XRE"/>
    <property type="match status" value="1"/>
</dbReference>
<dbReference type="Pfam" id="PF01381">
    <property type="entry name" value="HTH_3"/>
    <property type="match status" value="1"/>
</dbReference>
<evidence type="ECO:0000259" key="1">
    <source>
        <dbReference type="PROSITE" id="PS50943"/>
    </source>
</evidence>
<dbReference type="Proteomes" id="UP001224359">
    <property type="component" value="Unassembled WGS sequence"/>
</dbReference>
<feature type="domain" description="HTH cro/C1-type" evidence="1">
    <location>
        <begin position="81"/>
        <end position="135"/>
    </location>
</feature>
<dbReference type="EMBL" id="JAUSTQ010000006">
    <property type="protein sequence ID" value="MDQ0159740.1"/>
    <property type="molecule type" value="Genomic_DNA"/>
</dbReference>